<dbReference type="AlphaFoldDB" id="A0A3S4SPR4"/>
<dbReference type="Proteomes" id="UP000279306">
    <property type="component" value="Chromosome"/>
</dbReference>
<dbReference type="STRING" id="1791.GCA_001049355_03632"/>
<feature type="region of interest" description="Disordered" evidence="1">
    <location>
        <begin position="207"/>
        <end position="226"/>
    </location>
</feature>
<feature type="compositionally biased region" description="Acidic residues" evidence="1">
    <location>
        <begin position="135"/>
        <end position="156"/>
    </location>
</feature>
<gene>
    <name evidence="2" type="ORF">NCTC10437_04783</name>
</gene>
<evidence type="ECO:0000313" key="2">
    <source>
        <dbReference type="EMBL" id="VEG57768.1"/>
    </source>
</evidence>
<protein>
    <submittedName>
        <fullName evidence="2">WD40 domain-containing protein</fullName>
    </submittedName>
</protein>
<evidence type="ECO:0000313" key="3">
    <source>
        <dbReference type="Proteomes" id="UP000279306"/>
    </source>
</evidence>
<dbReference type="KEGG" id="mauu:NCTC10437_04783"/>
<name>A0A3S4SPR4_MYCAU</name>
<organism evidence="2 3">
    <name type="scientific">Mycolicibacterium aurum</name>
    <name type="common">Mycobacterium aurum</name>
    <dbReference type="NCBI Taxonomy" id="1791"/>
    <lineage>
        <taxon>Bacteria</taxon>
        <taxon>Bacillati</taxon>
        <taxon>Actinomycetota</taxon>
        <taxon>Actinomycetes</taxon>
        <taxon>Mycobacteriales</taxon>
        <taxon>Mycobacteriaceae</taxon>
        <taxon>Mycolicibacterium</taxon>
    </lineage>
</organism>
<evidence type="ECO:0000256" key="1">
    <source>
        <dbReference type="SAM" id="MobiDB-lite"/>
    </source>
</evidence>
<dbReference type="EMBL" id="LR134356">
    <property type="protein sequence ID" value="VEG57768.1"/>
    <property type="molecule type" value="Genomic_DNA"/>
</dbReference>
<sequence length="1066" mass="108190">MSAYPPRHRITRVDAPGGARAFWAAKELLDPDIATGPARHARTGTHRYAAHVGRVGALAVSLGIGFAIVNSATGVAFAEGDSDSGSSASSAASDSAESNSTADDGWSKTRGGTRAQGDSGPGGGDAQDSDAGAADGDDSGLDGADTEEEPDDESNEASDHESSADDTITDVDADDGAGADDAEVAVVDAEDTTEVAAGAEVKLKGAPVRPDAAVHSTRTTAGPLPETPAPAEALVSVNPVAAAVSTIVAPLADPELPAPSPLADGVLAWVRRLITHTFFNKTPVVRSIETEQILTGQVLITIDAYDPNGDPLTYDIIQPEGGLVFREPLTGTFVYTPAVPVVGDPVPVEFQVVIRDDSEHLTGVLGSIQKVLHSIARVFRLAQPDNLTQTVGFDVTPILQLPPTAVVLGGLPYVLGDDPVQLLSVAEITDLDSPSLKEVTLTIGAGRQDGDTLGWTAPAGSSIISTWTNAWTLTLSGLASQDDYENALKAVTFSATELGLIGRTVTITLTDEHDVDNVVPAFVVTTVLPSLPVDLPPSVLATGGAPYFLNGDPVTLLSIAQIIDPDSAALKRALVTIGLGRVDGDALGYAPPAGSTVSVLQVDDHTIELSGIHSKADYEAALKAITFSATSLGLVARTIEITLTDADDVDSLAPALVAATVLPAIVLEPPLIVAPVGAPIHTIGKAPVALVSSVAIANADNGQLTGAVVSIGLNRVAGDALGFSAIAGNPVSAVQTNAWTVTLSGTGTVAQYQQMMESITFSATQVGLPRTVTITVTEADGDTSPAPGIVFANSIPALRPTVAVASLPAVYTIGKPGTALAPVVIIEDLDSAVLTGATVSVGVGKQTGDALTYTAPPGITITVTGNGTSTLTFSGTATKEQYEAALEAVTFSATGGALIPRTFAINVTDDSGLAALLPATASAVVKNPDAPTVVTVGLSGLALPTVGATVKPITLATIVDTDSTVLTGASVRITGNRTSGDTLGYSPIAGNPVTATYNSGTGELELSGTATIAQYKQALEAVTFKATQFGGGFLDVTHIRTLSVYVTDDSNVSNALPGVVAVTVLR</sequence>
<keyword evidence="3" id="KW-1185">Reference proteome</keyword>
<feature type="compositionally biased region" description="Acidic residues" evidence="1">
    <location>
        <begin position="167"/>
        <end position="176"/>
    </location>
</feature>
<accession>A0A3S4SPR4</accession>
<proteinExistence type="predicted"/>
<feature type="compositionally biased region" description="Low complexity" evidence="1">
    <location>
        <begin position="83"/>
        <end position="104"/>
    </location>
</feature>
<reference evidence="2 3" key="1">
    <citation type="submission" date="2018-12" db="EMBL/GenBank/DDBJ databases">
        <authorList>
            <consortium name="Pathogen Informatics"/>
        </authorList>
    </citation>
    <scope>NUCLEOTIDE SEQUENCE [LARGE SCALE GENOMIC DNA]</scope>
    <source>
        <strain evidence="2 3">NCTC10437</strain>
    </source>
</reference>
<dbReference type="RefSeq" id="WP_232786841.1">
    <property type="nucleotide sequence ID" value="NZ_CVQQ01000012.1"/>
</dbReference>
<feature type="region of interest" description="Disordered" evidence="1">
    <location>
        <begin position="79"/>
        <end position="176"/>
    </location>
</feature>